<keyword evidence="1" id="KW-1133">Transmembrane helix</keyword>
<keyword evidence="1" id="KW-0812">Transmembrane</keyword>
<feature type="transmembrane region" description="Helical" evidence="1">
    <location>
        <begin position="6"/>
        <end position="27"/>
    </location>
</feature>
<keyword evidence="1" id="KW-0472">Membrane</keyword>
<evidence type="ECO:0000313" key="2">
    <source>
        <dbReference type="EMBL" id="MBJ3784102.1"/>
    </source>
</evidence>
<organism evidence="2 3">
    <name type="scientific">Devosia sediminis</name>
    <dbReference type="NCBI Taxonomy" id="2798801"/>
    <lineage>
        <taxon>Bacteria</taxon>
        <taxon>Pseudomonadati</taxon>
        <taxon>Pseudomonadota</taxon>
        <taxon>Alphaproteobacteria</taxon>
        <taxon>Hyphomicrobiales</taxon>
        <taxon>Devosiaceae</taxon>
        <taxon>Devosia</taxon>
    </lineage>
</organism>
<name>A0A934ITL2_9HYPH</name>
<gene>
    <name evidence="2" type="ORF">JEQ47_05165</name>
</gene>
<dbReference type="InterPro" id="IPR016410">
    <property type="entry name" value="Phage_imm"/>
</dbReference>
<dbReference type="Proteomes" id="UP000602124">
    <property type="component" value="Unassembled WGS sequence"/>
</dbReference>
<comment type="caution">
    <text evidence="2">The sequence shown here is derived from an EMBL/GenBank/DDBJ whole genome shotgun (WGS) entry which is preliminary data.</text>
</comment>
<dbReference type="RefSeq" id="WP_198875299.1">
    <property type="nucleotide sequence ID" value="NZ_JAEKMH010000001.1"/>
</dbReference>
<dbReference type="EMBL" id="JAEKMH010000001">
    <property type="protein sequence ID" value="MBJ3784102.1"/>
    <property type="molecule type" value="Genomic_DNA"/>
</dbReference>
<accession>A0A934ITL2</accession>
<keyword evidence="3" id="KW-1185">Reference proteome</keyword>
<sequence length="133" mass="15106">MATSIFGILSLFFFVALIVLYFVPSIIAFRRRHRNRWAIFALNLVLGWSFLGWVASLIWACVAGGDLTPKVKIDLRTEAVPPPAPSQATTSNEEVLLMLTRLKEVYERGGIDKDEYHRLRDPIIDRFLSQKAA</sequence>
<evidence type="ECO:0000313" key="3">
    <source>
        <dbReference type="Proteomes" id="UP000602124"/>
    </source>
</evidence>
<reference evidence="2" key="1">
    <citation type="submission" date="2020-12" db="EMBL/GenBank/DDBJ databases">
        <title>Devosia sp. MSA67 isolated from Mo River.</title>
        <authorList>
            <person name="Ma F."/>
            <person name="Zi Z."/>
        </authorList>
    </citation>
    <scope>NUCLEOTIDE SEQUENCE</scope>
    <source>
        <strain evidence="2">MSA67</strain>
    </source>
</reference>
<proteinExistence type="predicted"/>
<protein>
    <submittedName>
        <fullName evidence="2">Superinfection immunity protein</fullName>
    </submittedName>
</protein>
<feature type="transmembrane region" description="Helical" evidence="1">
    <location>
        <begin position="39"/>
        <end position="60"/>
    </location>
</feature>
<dbReference type="AlphaFoldDB" id="A0A934ITL2"/>
<evidence type="ECO:0000256" key="1">
    <source>
        <dbReference type="SAM" id="Phobius"/>
    </source>
</evidence>
<dbReference type="Pfam" id="PF14373">
    <property type="entry name" value="Imm_superinfect"/>
    <property type="match status" value="1"/>
</dbReference>